<feature type="compositionally biased region" description="Polar residues" evidence="9">
    <location>
        <begin position="97"/>
        <end position="116"/>
    </location>
</feature>
<evidence type="ECO:0000256" key="5">
    <source>
        <dbReference type="ARBA" id="ARBA00023163"/>
    </source>
</evidence>
<evidence type="ECO:0000259" key="10">
    <source>
        <dbReference type="PROSITE" id="PS50071"/>
    </source>
</evidence>
<feature type="non-terminal residue" evidence="11">
    <location>
        <position position="1"/>
    </location>
</feature>
<dbReference type="CDD" id="cd00086">
    <property type="entry name" value="homeodomain"/>
    <property type="match status" value="1"/>
</dbReference>
<evidence type="ECO:0000256" key="2">
    <source>
        <dbReference type="ARBA" id="ARBA00023015"/>
    </source>
</evidence>
<accession>A0AAJ0MGE6</accession>
<feature type="domain" description="Homeobox" evidence="10">
    <location>
        <begin position="241"/>
        <end position="304"/>
    </location>
</feature>
<feature type="region of interest" description="Disordered" evidence="9">
    <location>
        <begin position="313"/>
        <end position="372"/>
    </location>
</feature>
<feature type="region of interest" description="Disordered" evidence="9">
    <location>
        <begin position="1"/>
        <end position="65"/>
    </location>
</feature>
<evidence type="ECO:0000256" key="7">
    <source>
        <dbReference type="ARBA" id="ARBA00038021"/>
    </source>
</evidence>
<proteinExistence type="inferred from homology"/>
<dbReference type="PANTHER" id="PTHR11850">
    <property type="entry name" value="HOMEOBOX PROTEIN TRANSCRIPTION FACTORS"/>
    <property type="match status" value="1"/>
</dbReference>
<dbReference type="Pfam" id="PF05920">
    <property type="entry name" value="Homeobox_KN"/>
    <property type="match status" value="1"/>
</dbReference>
<dbReference type="EMBL" id="JAUIQD010000003">
    <property type="protein sequence ID" value="KAK3357701.1"/>
    <property type="molecule type" value="Genomic_DNA"/>
</dbReference>
<keyword evidence="2" id="KW-0805">Transcription regulation</keyword>
<organism evidence="11 12">
    <name type="scientific">Lasiosphaeria hispida</name>
    <dbReference type="NCBI Taxonomy" id="260671"/>
    <lineage>
        <taxon>Eukaryota</taxon>
        <taxon>Fungi</taxon>
        <taxon>Dikarya</taxon>
        <taxon>Ascomycota</taxon>
        <taxon>Pezizomycotina</taxon>
        <taxon>Sordariomycetes</taxon>
        <taxon>Sordariomycetidae</taxon>
        <taxon>Sordariales</taxon>
        <taxon>Lasiosphaeriaceae</taxon>
        <taxon>Lasiosphaeria</taxon>
    </lineage>
</organism>
<dbReference type="GO" id="GO:0003677">
    <property type="term" value="F:DNA binding"/>
    <property type="evidence" value="ECO:0007669"/>
    <property type="project" value="UniProtKB-UniRule"/>
</dbReference>
<keyword evidence="3 8" id="KW-0238">DNA-binding</keyword>
<protein>
    <submittedName>
        <fullName evidence="11">Homeobox KN domain-containing protein</fullName>
    </submittedName>
</protein>
<comment type="subcellular location">
    <subcellularLocation>
        <location evidence="1 8">Nucleus</location>
    </subcellularLocation>
</comment>
<comment type="similarity">
    <text evidence="7">Belongs to the TALE/TGIF homeobox family.</text>
</comment>
<evidence type="ECO:0000313" key="12">
    <source>
        <dbReference type="Proteomes" id="UP001275084"/>
    </source>
</evidence>
<dbReference type="GO" id="GO:0006355">
    <property type="term" value="P:regulation of DNA-templated transcription"/>
    <property type="evidence" value="ECO:0007669"/>
    <property type="project" value="InterPro"/>
</dbReference>
<dbReference type="PROSITE" id="PS50071">
    <property type="entry name" value="HOMEOBOX_2"/>
    <property type="match status" value="1"/>
</dbReference>
<dbReference type="SUPFAM" id="SSF46689">
    <property type="entry name" value="Homeodomain-like"/>
    <property type="match status" value="1"/>
</dbReference>
<reference evidence="11" key="1">
    <citation type="journal article" date="2023" name="Mol. Phylogenet. Evol.">
        <title>Genome-scale phylogeny and comparative genomics of the fungal order Sordariales.</title>
        <authorList>
            <person name="Hensen N."/>
            <person name="Bonometti L."/>
            <person name="Westerberg I."/>
            <person name="Brannstrom I.O."/>
            <person name="Guillou S."/>
            <person name="Cros-Aarteil S."/>
            <person name="Calhoun S."/>
            <person name="Haridas S."/>
            <person name="Kuo A."/>
            <person name="Mondo S."/>
            <person name="Pangilinan J."/>
            <person name="Riley R."/>
            <person name="LaButti K."/>
            <person name="Andreopoulos B."/>
            <person name="Lipzen A."/>
            <person name="Chen C."/>
            <person name="Yan M."/>
            <person name="Daum C."/>
            <person name="Ng V."/>
            <person name="Clum A."/>
            <person name="Steindorff A."/>
            <person name="Ohm R.A."/>
            <person name="Martin F."/>
            <person name="Silar P."/>
            <person name="Natvig D.O."/>
            <person name="Lalanne C."/>
            <person name="Gautier V."/>
            <person name="Ament-Velasquez S.L."/>
            <person name="Kruys A."/>
            <person name="Hutchinson M.I."/>
            <person name="Powell A.J."/>
            <person name="Barry K."/>
            <person name="Miller A.N."/>
            <person name="Grigoriev I.V."/>
            <person name="Debuchy R."/>
            <person name="Gladieux P."/>
            <person name="Hiltunen Thoren M."/>
            <person name="Johannesson H."/>
        </authorList>
    </citation>
    <scope>NUCLEOTIDE SEQUENCE</scope>
    <source>
        <strain evidence="11">CBS 955.72</strain>
    </source>
</reference>
<sequence length="372" mass="41413">IPELLTTRNLPHEPSSRAYSSATSPVVGGFGGASKMTTPDYIHSPNQSKRRRSSIGEEREERISQVPRLYMSPHREREYQIPGSRGISPTFAHRSATESWTSPSRSSPFVTHSASFPSMRDSAPVETSERIAPRPTLPRLPTMDPGTATIPRIRGRSSDEGYGESLRHSMGHHPTIDSIGPPHYRSGAFYGYHHPNRVQSLSLGSVQVYDRTPFSPAGYGSSYPDYMRVGELGGMGMSGDNKQRKRRGNLPKETTDKLRAWFVAHLNHPYPTEDEKQKLMQQTGLQMNQISNWFINARRRQLPNMISNARAEANAMTARSADGKVLSSTERGDYDMDGKRDSPLSDGEGSAFDDDIESLKHRHTANMSRGSV</sequence>
<keyword evidence="12" id="KW-1185">Reference proteome</keyword>
<dbReference type="InterPro" id="IPR050224">
    <property type="entry name" value="TALE_homeobox"/>
</dbReference>
<gene>
    <name evidence="11" type="ORF">B0T25DRAFT_449827</name>
</gene>
<dbReference type="FunFam" id="1.10.10.60:FF:000059">
    <property type="entry name" value="TGFB-induced factor homeobox 1"/>
    <property type="match status" value="1"/>
</dbReference>
<comment type="caution">
    <text evidence="11">The sequence shown here is derived from an EMBL/GenBank/DDBJ whole genome shotgun (WGS) entry which is preliminary data.</text>
</comment>
<evidence type="ECO:0000256" key="8">
    <source>
        <dbReference type="PROSITE-ProRule" id="PRU00108"/>
    </source>
</evidence>
<evidence type="ECO:0000256" key="6">
    <source>
        <dbReference type="ARBA" id="ARBA00023242"/>
    </source>
</evidence>
<reference evidence="11" key="2">
    <citation type="submission" date="2023-06" db="EMBL/GenBank/DDBJ databases">
        <authorList>
            <consortium name="Lawrence Berkeley National Laboratory"/>
            <person name="Haridas S."/>
            <person name="Hensen N."/>
            <person name="Bonometti L."/>
            <person name="Westerberg I."/>
            <person name="Brannstrom I.O."/>
            <person name="Guillou S."/>
            <person name="Cros-Aarteil S."/>
            <person name="Calhoun S."/>
            <person name="Kuo A."/>
            <person name="Mondo S."/>
            <person name="Pangilinan J."/>
            <person name="Riley R."/>
            <person name="Labutti K."/>
            <person name="Andreopoulos B."/>
            <person name="Lipzen A."/>
            <person name="Chen C."/>
            <person name="Yanf M."/>
            <person name="Daum C."/>
            <person name="Ng V."/>
            <person name="Clum A."/>
            <person name="Steindorff A."/>
            <person name="Ohm R."/>
            <person name="Martin F."/>
            <person name="Silar P."/>
            <person name="Natvig D."/>
            <person name="Lalanne C."/>
            <person name="Gautier V."/>
            <person name="Ament-Velasquez S.L."/>
            <person name="Kruys A."/>
            <person name="Hutchinson M.I."/>
            <person name="Powell A.J."/>
            <person name="Barry K."/>
            <person name="Miller A.N."/>
            <person name="Grigoriev I.V."/>
            <person name="Debuchy R."/>
            <person name="Gladieux P."/>
            <person name="Thoren M.H."/>
            <person name="Johannesson H."/>
        </authorList>
    </citation>
    <scope>NUCLEOTIDE SEQUENCE</scope>
    <source>
        <strain evidence="11">CBS 955.72</strain>
    </source>
</reference>
<dbReference type="GO" id="GO:0005634">
    <property type="term" value="C:nucleus"/>
    <property type="evidence" value="ECO:0007669"/>
    <property type="project" value="UniProtKB-SubCell"/>
</dbReference>
<name>A0AAJ0MGE6_9PEZI</name>
<keyword evidence="6 8" id="KW-0539">Nucleus</keyword>
<feature type="DNA-binding region" description="Homeobox" evidence="8">
    <location>
        <begin position="243"/>
        <end position="305"/>
    </location>
</feature>
<dbReference type="AlphaFoldDB" id="A0AAJ0MGE6"/>
<dbReference type="SMART" id="SM00389">
    <property type="entry name" value="HOX"/>
    <property type="match status" value="1"/>
</dbReference>
<dbReference type="Gene3D" id="1.10.10.60">
    <property type="entry name" value="Homeodomain-like"/>
    <property type="match status" value="1"/>
</dbReference>
<keyword evidence="4 8" id="KW-0371">Homeobox</keyword>
<evidence type="ECO:0000256" key="4">
    <source>
        <dbReference type="ARBA" id="ARBA00023155"/>
    </source>
</evidence>
<evidence type="ECO:0000313" key="11">
    <source>
        <dbReference type="EMBL" id="KAK3357701.1"/>
    </source>
</evidence>
<feature type="region of interest" description="Disordered" evidence="9">
    <location>
        <begin position="94"/>
        <end position="162"/>
    </location>
</feature>
<feature type="compositionally biased region" description="Basic and acidic residues" evidence="9">
    <location>
        <begin position="330"/>
        <end position="343"/>
    </location>
</feature>
<dbReference type="InterPro" id="IPR001356">
    <property type="entry name" value="HD"/>
</dbReference>
<dbReference type="InterPro" id="IPR009057">
    <property type="entry name" value="Homeodomain-like_sf"/>
</dbReference>
<dbReference type="Proteomes" id="UP001275084">
    <property type="component" value="Unassembled WGS sequence"/>
</dbReference>
<dbReference type="InterPro" id="IPR008422">
    <property type="entry name" value="KN_HD"/>
</dbReference>
<evidence type="ECO:0000256" key="9">
    <source>
        <dbReference type="SAM" id="MobiDB-lite"/>
    </source>
</evidence>
<evidence type="ECO:0000256" key="3">
    <source>
        <dbReference type="ARBA" id="ARBA00023125"/>
    </source>
</evidence>
<feature type="compositionally biased region" description="Basic and acidic residues" evidence="9">
    <location>
        <begin position="54"/>
        <end position="63"/>
    </location>
</feature>
<evidence type="ECO:0000256" key="1">
    <source>
        <dbReference type="ARBA" id="ARBA00004123"/>
    </source>
</evidence>
<keyword evidence="5" id="KW-0804">Transcription</keyword>